<evidence type="ECO:0000313" key="2">
    <source>
        <dbReference type="EMBL" id="AVM25727.1"/>
    </source>
</evidence>
<dbReference type="InterPro" id="IPR028345">
    <property type="entry name" value="Antibiotic_NAT-like"/>
</dbReference>
<evidence type="ECO:0000256" key="1">
    <source>
        <dbReference type="HAMAP-Rule" id="MF_00800"/>
    </source>
</evidence>
<dbReference type="Proteomes" id="UP000264960">
    <property type="component" value="Chromosome"/>
</dbReference>
<dbReference type="Pfam" id="PF04260">
    <property type="entry name" value="DUF436"/>
    <property type="match status" value="1"/>
</dbReference>
<accession>A0AAD0HQX3</accession>
<dbReference type="InterPro" id="IPR006340">
    <property type="entry name" value="DUF436"/>
</dbReference>
<dbReference type="RefSeq" id="WP_117732311.1">
    <property type="nucleotide sequence ID" value="NZ_CP027116.1"/>
</dbReference>
<dbReference type="NCBIfam" id="TIGR01440">
    <property type="entry name" value="TIGR01440 family protein"/>
    <property type="match status" value="1"/>
</dbReference>
<dbReference type="AlphaFoldDB" id="A0AAD0HQX3"/>
<sequence length="179" mass="19692">MNIGQDWLKMLKEFHQVVELRAGQILVIGCSTSEVAGEHIGTAGSEQIAASIYQELDQLRREIGIELAFQCCEHLNRALVVEEEVAYRLNLEIVAAVPVRKAGGSMAAHAYQQMEHPVLVESIEAHAGIDIGDTLIGMHLKRVAVPVRLSHHQLGQAHVTFAKTRPKLIGGERAVYTRS</sequence>
<reference evidence="2 3" key="1">
    <citation type="submission" date="2018-02" db="EMBL/GenBank/DDBJ databases">
        <title>The complete genome of two Bacillus pumilus strains from Cuatro Cienegas, Coahuila, Mexico.</title>
        <authorList>
            <person name="Zarza E."/>
            <person name="Alcaraz L.D."/>
            <person name="Aguilar-Salinas B."/>
            <person name="Islas A."/>
            <person name="Olmedo-Alvarez G."/>
        </authorList>
    </citation>
    <scope>NUCLEOTIDE SEQUENCE [LARGE SCALE GENOMIC DNA]</scope>
    <source>
        <strain evidence="2 3">145</strain>
    </source>
</reference>
<dbReference type="EMBL" id="CP027116">
    <property type="protein sequence ID" value="AVM25727.1"/>
    <property type="molecule type" value="Genomic_DNA"/>
</dbReference>
<organism evidence="2 3">
    <name type="scientific">Bacillus pumilus</name>
    <name type="common">Bacillus mesentericus</name>
    <dbReference type="NCBI Taxonomy" id="1408"/>
    <lineage>
        <taxon>Bacteria</taxon>
        <taxon>Bacillati</taxon>
        <taxon>Bacillota</taxon>
        <taxon>Bacilli</taxon>
        <taxon>Bacillales</taxon>
        <taxon>Bacillaceae</taxon>
        <taxon>Bacillus</taxon>
    </lineage>
</organism>
<dbReference type="HAMAP" id="MF_00800">
    <property type="entry name" value="UPF0340"/>
    <property type="match status" value="1"/>
</dbReference>
<dbReference type="SUPFAM" id="SSF110710">
    <property type="entry name" value="TTHA0583/YokD-like"/>
    <property type="match status" value="1"/>
</dbReference>
<dbReference type="Gene3D" id="3.40.50.10360">
    <property type="entry name" value="Hypothetical protein TT1679"/>
    <property type="match status" value="1"/>
</dbReference>
<protein>
    <recommendedName>
        <fullName evidence="1">UPF0340 protein C5695_18490</fullName>
    </recommendedName>
</protein>
<comment type="similarity">
    <text evidence="1">Belongs to the UPF0340 family.</text>
</comment>
<evidence type="ECO:0000313" key="3">
    <source>
        <dbReference type="Proteomes" id="UP000264960"/>
    </source>
</evidence>
<proteinExistence type="inferred from homology"/>
<gene>
    <name evidence="2" type="ORF">C5695_18490</name>
</gene>
<name>A0AAD0HQX3_BACPU</name>
<dbReference type="PIRSF" id="PIRSF007510">
    <property type="entry name" value="UCP007510"/>
    <property type="match status" value="1"/>
</dbReference>